<protein>
    <submittedName>
        <fullName evidence="2">Uncharacterized protein</fullName>
    </submittedName>
</protein>
<proteinExistence type="predicted"/>
<evidence type="ECO:0000256" key="1">
    <source>
        <dbReference type="SAM" id="MobiDB-lite"/>
    </source>
</evidence>
<dbReference type="InParanoid" id="A0A1Y2AZL5"/>
<dbReference type="EMBL" id="MCFC01000034">
    <property type="protein sequence ID" value="ORY28018.1"/>
    <property type="molecule type" value="Genomic_DNA"/>
</dbReference>
<reference evidence="2 3" key="1">
    <citation type="submission" date="2016-07" db="EMBL/GenBank/DDBJ databases">
        <title>Pervasive Adenine N6-methylation of Active Genes in Fungi.</title>
        <authorList>
            <consortium name="DOE Joint Genome Institute"/>
            <person name="Mondo S.J."/>
            <person name="Dannebaum R.O."/>
            <person name="Kuo R.C."/>
            <person name="Labutti K."/>
            <person name="Haridas S."/>
            <person name="Kuo A."/>
            <person name="Salamov A."/>
            <person name="Ahrendt S.R."/>
            <person name="Lipzen A."/>
            <person name="Sullivan W."/>
            <person name="Andreopoulos W.B."/>
            <person name="Clum A."/>
            <person name="Lindquist E."/>
            <person name="Daum C."/>
            <person name="Ramamoorthy G.K."/>
            <person name="Gryganskyi A."/>
            <person name="Culley D."/>
            <person name="Magnuson J.K."/>
            <person name="James T.Y."/>
            <person name="O'Malley M.A."/>
            <person name="Stajich J.E."/>
            <person name="Spatafora J.W."/>
            <person name="Visel A."/>
            <person name="Grigoriev I.V."/>
        </authorList>
    </citation>
    <scope>NUCLEOTIDE SEQUENCE [LARGE SCALE GENOMIC DNA]</scope>
    <source>
        <strain evidence="2 3">68-887.2</strain>
    </source>
</reference>
<evidence type="ECO:0000313" key="2">
    <source>
        <dbReference type="EMBL" id="ORY28018.1"/>
    </source>
</evidence>
<feature type="compositionally biased region" description="Low complexity" evidence="1">
    <location>
        <begin position="111"/>
        <end position="123"/>
    </location>
</feature>
<organism evidence="2 3">
    <name type="scientific">Naematelia encephala</name>
    <dbReference type="NCBI Taxonomy" id="71784"/>
    <lineage>
        <taxon>Eukaryota</taxon>
        <taxon>Fungi</taxon>
        <taxon>Dikarya</taxon>
        <taxon>Basidiomycota</taxon>
        <taxon>Agaricomycotina</taxon>
        <taxon>Tremellomycetes</taxon>
        <taxon>Tremellales</taxon>
        <taxon>Naemateliaceae</taxon>
        <taxon>Naematelia</taxon>
    </lineage>
</organism>
<name>A0A1Y2AZL5_9TREE</name>
<accession>A0A1Y2AZL5</accession>
<comment type="caution">
    <text evidence="2">The sequence shown here is derived from an EMBL/GenBank/DDBJ whole genome shotgun (WGS) entry which is preliminary data.</text>
</comment>
<keyword evidence="3" id="KW-1185">Reference proteome</keyword>
<dbReference type="Proteomes" id="UP000193986">
    <property type="component" value="Unassembled WGS sequence"/>
</dbReference>
<feature type="region of interest" description="Disordered" evidence="1">
    <location>
        <begin position="111"/>
        <end position="130"/>
    </location>
</feature>
<sequence>MYAPLDELNFTDYLVQRTLTGELDSACRPGTGEDSVDSLRCVGKGTKKPSIWSAPFTQFWSRASAPESTQVGGSKSSDAATISYPVSPFETQNATSLGLSVVGSDQEETSHTVSSTGVVPSSTMKHGSRPHGTFWQRVVSAAGETSNDTIAPSQTYLSLLYTPPERTLSAAALSSDQILLKKTSRFRLHPEQDRENKEVLGPEFHWAWNTQGRSGRMELGIRLQGRYETHEARETRPSYRFEPETRSSVFLPKSEGPERVLLDWRIVDEKTSVYLSLAGYRDSEKYESCDYGLRGMIGEHESMKELKSSWCRKSLLSLVEAMFRDQIKRLNSSRFAMWRLGSDSQFLRRGTAVELRTRSMDTGWLLCGLIFGNRASMGLISKLTEDLFS</sequence>
<dbReference type="AlphaFoldDB" id="A0A1Y2AZL5"/>
<gene>
    <name evidence="2" type="ORF">BCR39DRAFT_213001</name>
</gene>
<evidence type="ECO:0000313" key="3">
    <source>
        <dbReference type="Proteomes" id="UP000193986"/>
    </source>
</evidence>